<evidence type="ECO:0000313" key="2">
    <source>
        <dbReference type="EMBL" id="KIP05879.1"/>
    </source>
</evidence>
<dbReference type="STRING" id="745531.A0A0C3NLI3"/>
<proteinExistence type="predicted"/>
<dbReference type="EMBL" id="KN840531">
    <property type="protein sequence ID" value="KIP05879.1"/>
    <property type="molecule type" value="Genomic_DNA"/>
</dbReference>
<name>A0A0C3NLI3_PHLG1</name>
<dbReference type="Proteomes" id="UP000053257">
    <property type="component" value="Unassembled WGS sequence"/>
</dbReference>
<feature type="region of interest" description="Disordered" evidence="1">
    <location>
        <begin position="70"/>
        <end position="95"/>
    </location>
</feature>
<feature type="region of interest" description="Disordered" evidence="1">
    <location>
        <begin position="229"/>
        <end position="249"/>
    </location>
</feature>
<evidence type="ECO:0000313" key="3">
    <source>
        <dbReference type="Proteomes" id="UP000053257"/>
    </source>
</evidence>
<gene>
    <name evidence="2" type="ORF">PHLGIDRAFT_128602</name>
</gene>
<sequence>MASLVHRLPAGLAQSLRVCQRRLASLAALPAWLEDTHPLSAARGGRFLPPEPESYGPLLAAALLAQAQKPVFKSSSDPRGSPSPPGPPEHEISDQEWETRTGRAIYILQQTLPDFFATGLISSLDLPTASSPAPTAPAPWSLAWLGLKFGGPPRGSERERAEASSEDGIYSARVRLEYTPPTPLPGPFPQTLRIEGLHLYTASSIFVRHTLNALYTDLRVALRRVRVHGRRDGSAAPRQKRSRSSREKSVSIGLTVSGLGRVSRAPVEWQVDCTYTFSPQTGLILQHTVDSIEPAPHQALFEALSKFGLLGGMEGPGAAGKGI</sequence>
<dbReference type="AlphaFoldDB" id="A0A0C3NLI3"/>
<accession>A0A0C3NLI3</accession>
<organism evidence="2 3">
    <name type="scientific">Phlebiopsis gigantea (strain 11061_1 CR5-6)</name>
    <name type="common">White-rot fungus</name>
    <name type="synonym">Peniophora gigantea</name>
    <dbReference type="NCBI Taxonomy" id="745531"/>
    <lineage>
        <taxon>Eukaryota</taxon>
        <taxon>Fungi</taxon>
        <taxon>Dikarya</taxon>
        <taxon>Basidiomycota</taxon>
        <taxon>Agaricomycotina</taxon>
        <taxon>Agaricomycetes</taxon>
        <taxon>Polyporales</taxon>
        <taxon>Phanerochaetaceae</taxon>
        <taxon>Phlebiopsis</taxon>
    </lineage>
</organism>
<reference evidence="2 3" key="1">
    <citation type="journal article" date="2014" name="PLoS Genet.">
        <title>Analysis of the Phlebiopsis gigantea genome, transcriptome and secretome provides insight into its pioneer colonization strategies of wood.</title>
        <authorList>
            <person name="Hori C."/>
            <person name="Ishida T."/>
            <person name="Igarashi K."/>
            <person name="Samejima M."/>
            <person name="Suzuki H."/>
            <person name="Master E."/>
            <person name="Ferreira P."/>
            <person name="Ruiz-Duenas F.J."/>
            <person name="Held B."/>
            <person name="Canessa P."/>
            <person name="Larrondo L.F."/>
            <person name="Schmoll M."/>
            <person name="Druzhinina I.S."/>
            <person name="Kubicek C.P."/>
            <person name="Gaskell J.A."/>
            <person name="Kersten P."/>
            <person name="St John F."/>
            <person name="Glasner J."/>
            <person name="Sabat G."/>
            <person name="Splinter BonDurant S."/>
            <person name="Syed K."/>
            <person name="Yadav J."/>
            <person name="Mgbeahuruike A.C."/>
            <person name="Kovalchuk A."/>
            <person name="Asiegbu F.O."/>
            <person name="Lackner G."/>
            <person name="Hoffmeister D."/>
            <person name="Rencoret J."/>
            <person name="Gutierrez A."/>
            <person name="Sun H."/>
            <person name="Lindquist E."/>
            <person name="Barry K."/>
            <person name="Riley R."/>
            <person name="Grigoriev I.V."/>
            <person name="Henrissat B."/>
            <person name="Kues U."/>
            <person name="Berka R.M."/>
            <person name="Martinez A.T."/>
            <person name="Covert S.F."/>
            <person name="Blanchette R.A."/>
            <person name="Cullen D."/>
        </authorList>
    </citation>
    <scope>NUCLEOTIDE SEQUENCE [LARGE SCALE GENOMIC DNA]</scope>
    <source>
        <strain evidence="2 3">11061_1 CR5-6</strain>
    </source>
</reference>
<evidence type="ECO:0000256" key="1">
    <source>
        <dbReference type="SAM" id="MobiDB-lite"/>
    </source>
</evidence>
<dbReference type="OrthoDB" id="1099063at2759"/>
<protein>
    <submittedName>
        <fullName evidence="2">Uncharacterized protein</fullName>
    </submittedName>
</protein>
<dbReference type="HOGENOM" id="CLU_860824_0_0_1"/>
<keyword evidence="3" id="KW-1185">Reference proteome</keyword>
<feature type="compositionally biased region" description="Low complexity" evidence="1">
    <location>
        <begin position="70"/>
        <end position="80"/>
    </location>
</feature>